<accession>A0A0M0GSD9</accession>
<protein>
    <recommendedName>
        <fullName evidence="3">Hydrolase</fullName>
    </recommendedName>
</protein>
<dbReference type="RefSeq" id="WP_053427552.1">
    <property type="nucleotide sequence ID" value="NZ_CP096885.1"/>
</dbReference>
<sequence length="246" mass="29432">MYQRLFQVEQEWCMIHYPERPNGFAVMIIGDYGQDVDEKSSFWSHHEFRKKWVRDMTDKGYIVFYSNLYGANWGNKRAVRLAHRLYQYVKRTEIINPRIHILIEGMGGLVLKDLYPLMKDEVRSIVMLSPCVSLRNHLEQEKEQKFFHKKLIREIRHAFSVTEDQWPAFIESLTESDVFHTIPMPLYIVQPASLNRYKNQVSLILDIYRDRLENGLMVDLFYVLPEKRMSLGRKFTSYFAKHESDL</sequence>
<dbReference type="EMBL" id="LGUE01000001">
    <property type="protein sequence ID" value="KON92387.1"/>
    <property type="molecule type" value="Genomic_DNA"/>
</dbReference>
<dbReference type="STRING" id="189381.GCA_900166615_02640"/>
<keyword evidence="2" id="KW-1185">Reference proteome</keyword>
<reference evidence="2" key="1">
    <citation type="submission" date="2015-07" db="EMBL/GenBank/DDBJ databases">
        <title>Fjat-14235 jcm11544.</title>
        <authorList>
            <person name="Liu B."/>
            <person name="Wang J."/>
            <person name="Zhu Y."/>
            <person name="Liu G."/>
            <person name="Chen Q."/>
            <person name="Chen Z."/>
            <person name="Lan J."/>
            <person name="Che J."/>
            <person name="Ge C."/>
            <person name="Shi H."/>
            <person name="Pan Z."/>
            <person name="Liu X."/>
        </authorList>
    </citation>
    <scope>NUCLEOTIDE SEQUENCE [LARGE SCALE GENOMIC DNA]</scope>
    <source>
        <strain evidence="2">JCM 11544</strain>
    </source>
</reference>
<evidence type="ECO:0000313" key="2">
    <source>
        <dbReference type="Proteomes" id="UP000037405"/>
    </source>
</evidence>
<dbReference type="SUPFAM" id="SSF53474">
    <property type="entry name" value="alpha/beta-Hydrolases"/>
    <property type="match status" value="1"/>
</dbReference>
<gene>
    <name evidence="1" type="ORF">AF331_08065</name>
</gene>
<dbReference type="OrthoDB" id="2986585at2"/>
<comment type="caution">
    <text evidence="1">The sequence shown here is derived from an EMBL/GenBank/DDBJ whole genome shotgun (WGS) entry which is preliminary data.</text>
</comment>
<evidence type="ECO:0000313" key="1">
    <source>
        <dbReference type="EMBL" id="KON92387.1"/>
    </source>
</evidence>
<proteinExistence type="predicted"/>
<dbReference type="AlphaFoldDB" id="A0A0M0GSD9"/>
<evidence type="ECO:0008006" key="3">
    <source>
        <dbReference type="Google" id="ProtNLM"/>
    </source>
</evidence>
<dbReference type="PATRIC" id="fig|189381.12.peg.1778"/>
<name>A0A0M0GSD9_9BACI</name>
<dbReference type="Proteomes" id="UP000037405">
    <property type="component" value="Unassembled WGS sequence"/>
</dbReference>
<dbReference type="InterPro" id="IPR029058">
    <property type="entry name" value="AB_hydrolase_fold"/>
</dbReference>
<organism evidence="1 2">
    <name type="scientific">Rossellomorea marisflavi</name>
    <dbReference type="NCBI Taxonomy" id="189381"/>
    <lineage>
        <taxon>Bacteria</taxon>
        <taxon>Bacillati</taxon>
        <taxon>Bacillota</taxon>
        <taxon>Bacilli</taxon>
        <taxon>Bacillales</taxon>
        <taxon>Bacillaceae</taxon>
        <taxon>Rossellomorea</taxon>
    </lineage>
</organism>
<dbReference type="Gene3D" id="3.40.50.1820">
    <property type="entry name" value="alpha/beta hydrolase"/>
    <property type="match status" value="1"/>
</dbReference>